<dbReference type="SUPFAM" id="SSF103473">
    <property type="entry name" value="MFS general substrate transporter"/>
    <property type="match status" value="1"/>
</dbReference>
<protein>
    <submittedName>
        <fullName evidence="9">Uncharacterized protein</fullName>
    </submittedName>
</protein>
<comment type="similarity">
    <text evidence="2">Belongs to the major facilitator superfamily. Proton-dependent oligopeptide transporter (POT/PTR) (TC 2.A.17) family.</text>
</comment>
<evidence type="ECO:0000313" key="10">
    <source>
        <dbReference type="EMBL" id="CAF3891181.1"/>
    </source>
</evidence>
<evidence type="ECO:0000256" key="7">
    <source>
        <dbReference type="SAM" id="MobiDB-lite"/>
    </source>
</evidence>
<feature type="transmembrane region" description="Helical" evidence="8">
    <location>
        <begin position="339"/>
        <end position="360"/>
    </location>
</feature>
<keyword evidence="3 8" id="KW-0812">Transmembrane</keyword>
<dbReference type="InterPro" id="IPR036259">
    <property type="entry name" value="MFS_trans_sf"/>
</dbReference>
<evidence type="ECO:0000256" key="6">
    <source>
        <dbReference type="ARBA" id="ARBA00023136"/>
    </source>
</evidence>
<dbReference type="EMBL" id="CAJOBC010006215">
    <property type="protein sequence ID" value="CAF3891181.1"/>
    <property type="molecule type" value="Genomic_DNA"/>
</dbReference>
<dbReference type="AlphaFoldDB" id="A0A814R160"/>
<feature type="region of interest" description="Disordered" evidence="7">
    <location>
        <begin position="273"/>
        <end position="297"/>
    </location>
</feature>
<dbReference type="GO" id="GO:0015833">
    <property type="term" value="P:peptide transport"/>
    <property type="evidence" value="ECO:0007669"/>
    <property type="project" value="UniProtKB-KW"/>
</dbReference>
<dbReference type="Gene3D" id="1.20.1250.20">
    <property type="entry name" value="MFS general substrate transporter like domains"/>
    <property type="match status" value="1"/>
</dbReference>
<dbReference type="Proteomes" id="UP000681722">
    <property type="component" value="Unassembled WGS sequence"/>
</dbReference>
<dbReference type="InterPro" id="IPR000109">
    <property type="entry name" value="POT_fam"/>
</dbReference>
<keyword evidence="4" id="KW-0571">Peptide transport</keyword>
<reference evidence="9" key="1">
    <citation type="submission" date="2021-02" db="EMBL/GenBank/DDBJ databases">
        <authorList>
            <person name="Nowell W R."/>
        </authorList>
    </citation>
    <scope>NUCLEOTIDE SEQUENCE</scope>
</reference>
<evidence type="ECO:0000313" key="11">
    <source>
        <dbReference type="Proteomes" id="UP000663829"/>
    </source>
</evidence>
<feature type="transmembrane region" description="Helical" evidence="8">
    <location>
        <begin position="385"/>
        <end position="406"/>
    </location>
</feature>
<organism evidence="9 11">
    <name type="scientific">Didymodactylos carnosus</name>
    <dbReference type="NCBI Taxonomy" id="1234261"/>
    <lineage>
        <taxon>Eukaryota</taxon>
        <taxon>Metazoa</taxon>
        <taxon>Spiralia</taxon>
        <taxon>Gnathifera</taxon>
        <taxon>Rotifera</taxon>
        <taxon>Eurotatoria</taxon>
        <taxon>Bdelloidea</taxon>
        <taxon>Philodinida</taxon>
        <taxon>Philodinidae</taxon>
        <taxon>Didymodactylos</taxon>
    </lineage>
</organism>
<feature type="transmembrane region" description="Helical" evidence="8">
    <location>
        <begin position="151"/>
        <end position="173"/>
    </location>
</feature>
<dbReference type="PANTHER" id="PTHR11654">
    <property type="entry name" value="OLIGOPEPTIDE TRANSPORTER-RELATED"/>
    <property type="match status" value="1"/>
</dbReference>
<evidence type="ECO:0000256" key="4">
    <source>
        <dbReference type="ARBA" id="ARBA00022856"/>
    </source>
</evidence>
<feature type="transmembrane region" description="Helical" evidence="8">
    <location>
        <begin position="510"/>
        <end position="529"/>
    </location>
</feature>
<dbReference type="GO" id="GO:0022857">
    <property type="term" value="F:transmembrane transporter activity"/>
    <property type="evidence" value="ECO:0007669"/>
    <property type="project" value="InterPro"/>
</dbReference>
<keyword evidence="5 8" id="KW-1133">Transmembrane helix</keyword>
<feature type="transmembrane region" description="Helical" evidence="8">
    <location>
        <begin position="474"/>
        <end position="495"/>
    </location>
</feature>
<feature type="transmembrane region" description="Helical" evidence="8">
    <location>
        <begin position="193"/>
        <end position="211"/>
    </location>
</feature>
<keyword evidence="6 8" id="KW-0472">Membrane</keyword>
<dbReference type="OrthoDB" id="205993at2759"/>
<feature type="transmembrane region" description="Helical" evidence="8">
    <location>
        <begin position="223"/>
        <end position="244"/>
    </location>
</feature>
<dbReference type="Pfam" id="PF00854">
    <property type="entry name" value="PTR2"/>
    <property type="match status" value="2"/>
</dbReference>
<gene>
    <name evidence="9" type="ORF">GPM918_LOCUS20020</name>
    <name evidence="10" type="ORF">SRO942_LOCUS20017</name>
</gene>
<sequence length="562" mass="63166">MFDRITKTSLTHEAAPLLYRPPGAAPLHDNRSNFRRRLAIFIILVSTAFERLAFYSLIGNLLLLLASKSFQWKQFNALTTSFIFLGTSYVSALFSAWLSDAKLGRAKTIIGGYIIYCIGYCIFLLFTFDSINKVCSTSTGDKLYQEKCSPILLSTLIVIALGSGAVQSNVAVFGAEQVQNLGSVETCIYFHKYYAVVNFGGFLALGIISYIQQNLSTSIPYGYIIPTGLLIIGAGLFICSYRLFIHSPPYDSVITLFIPVMLNAFRSKRKHSRLESMQQNRQNNSEEQSLGRSNSNSITGASRQIDRSINGSQQVGFIDFAKSSNGGKFIDRVVEDIKLLKYVIVVFLLLIPYWLIYFQAETTFVIQGLHMKVPSLGIDRGMPPIWLSLGDQVIIIFIIIFLNSFVYPRVSIKIETRFIIGMVCNQTYDASNLTIFLQFPQYIAIGVSEVFTSIASLEFAYLTAPRSAKSLIMSLRFCSHGISSFLSSGYLNLFISNPKESKQCELNGSLYFYILAGIQILFIFIIIWLNKKFNIFRILPQKFRNDYFSATDSISRSNETDA</sequence>
<comment type="caution">
    <text evidence="9">The sequence shown here is derived from an EMBL/GenBank/DDBJ whole genome shotgun (WGS) entry which is preliminary data.</text>
</comment>
<feature type="compositionally biased region" description="Low complexity" evidence="7">
    <location>
        <begin position="275"/>
        <end position="288"/>
    </location>
</feature>
<evidence type="ECO:0000256" key="2">
    <source>
        <dbReference type="ARBA" id="ARBA00005982"/>
    </source>
</evidence>
<evidence type="ECO:0000313" key="9">
    <source>
        <dbReference type="EMBL" id="CAF1127654.1"/>
    </source>
</evidence>
<proteinExistence type="inferred from homology"/>
<feature type="transmembrane region" description="Helical" evidence="8">
    <location>
        <begin position="443"/>
        <end position="462"/>
    </location>
</feature>
<accession>A0A814R160</accession>
<keyword evidence="4" id="KW-0813">Transport</keyword>
<feature type="transmembrane region" description="Helical" evidence="8">
    <location>
        <begin position="110"/>
        <end position="131"/>
    </location>
</feature>
<dbReference type="EMBL" id="CAJNOQ010006215">
    <property type="protein sequence ID" value="CAF1127654.1"/>
    <property type="molecule type" value="Genomic_DNA"/>
</dbReference>
<keyword evidence="4" id="KW-0653">Protein transport</keyword>
<feature type="transmembrane region" description="Helical" evidence="8">
    <location>
        <begin position="38"/>
        <end position="65"/>
    </location>
</feature>
<name>A0A814R160_9BILA</name>
<evidence type="ECO:0000256" key="3">
    <source>
        <dbReference type="ARBA" id="ARBA00022692"/>
    </source>
</evidence>
<comment type="subcellular location">
    <subcellularLocation>
        <location evidence="1">Membrane</location>
        <topology evidence="1">Multi-pass membrane protein</topology>
    </subcellularLocation>
</comment>
<keyword evidence="11" id="KW-1185">Reference proteome</keyword>
<evidence type="ECO:0000256" key="8">
    <source>
        <dbReference type="SAM" id="Phobius"/>
    </source>
</evidence>
<dbReference type="Proteomes" id="UP000663829">
    <property type="component" value="Unassembled WGS sequence"/>
</dbReference>
<evidence type="ECO:0000256" key="1">
    <source>
        <dbReference type="ARBA" id="ARBA00004141"/>
    </source>
</evidence>
<dbReference type="GO" id="GO:0016020">
    <property type="term" value="C:membrane"/>
    <property type="evidence" value="ECO:0007669"/>
    <property type="project" value="UniProtKB-SubCell"/>
</dbReference>
<evidence type="ECO:0000256" key="5">
    <source>
        <dbReference type="ARBA" id="ARBA00022989"/>
    </source>
</evidence>
<feature type="transmembrane region" description="Helical" evidence="8">
    <location>
        <begin position="77"/>
        <end position="98"/>
    </location>
</feature>